<protein>
    <submittedName>
        <fullName evidence="2">DUF559 domain-containing protein</fullName>
    </submittedName>
</protein>
<dbReference type="Proteomes" id="UP000298127">
    <property type="component" value="Unassembled WGS sequence"/>
</dbReference>
<reference evidence="2 3" key="1">
    <citation type="journal article" date="2018" name="J. Microbiol.">
        <title>Leifsonia flava sp. nov., a novel actinobacterium isolated from the rhizosphere of Aquilegia viridiflora.</title>
        <authorList>
            <person name="Cai Y."/>
            <person name="Tao W.Z."/>
            <person name="Ma Y.J."/>
            <person name="Cheng J."/>
            <person name="Zhang M.Y."/>
            <person name="Zhang Y.X."/>
        </authorList>
    </citation>
    <scope>NUCLEOTIDE SEQUENCE [LARGE SCALE GENOMIC DNA]</scope>
    <source>
        <strain evidence="2 3">SYP-B2174</strain>
    </source>
</reference>
<keyword evidence="3" id="KW-1185">Reference proteome</keyword>
<dbReference type="Gene3D" id="3.40.960.10">
    <property type="entry name" value="VSR Endonuclease"/>
    <property type="match status" value="1"/>
</dbReference>
<comment type="caution">
    <text evidence="2">The sequence shown here is derived from an EMBL/GenBank/DDBJ whole genome shotgun (WGS) entry which is preliminary data.</text>
</comment>
<name>A0A4Y9R0K9_9MICO</name>
<sequence length="302" mass="33815">MDDLLGLVARVGGAASHRTLDSFGVPRSVVLTAVRQGALTRVRDGWFSLPGTAEEITCAVRVGGTLTGASVAQSFGLWTLRDDRLHVRVKRTASRLASPLDRRQRLDAEAHRVCVHYSTRAGLDLCRDSLQVALVEMFRCGDVRSALVALDSALNRRLITRADLAEMRQHVPISKRWAFDQADPSADSGLETLVRLLLRSNAVRHRTQVYIPGAGRVDILIGDRLVLELDGEQFHTGEAFEEDRRRDFALMMRGYLVLRLSYKMIMTRWDEIAGAILELVRRDEHRWGSVRPRGPIAYSYAG</sequence>
<gene>
    <name evidence="2" type="ORF">E4M00_08140</name>
</gene>
<dbReference type="AlphaFoldDB" id="A0A4Y9R0K9"/>
<dbReference type="RefSeq" id="WP_135120025.1">
    <property type="nucleotide sequence ID" value="NZ_SPQZ01000003.1"/>
</dbReference>
<dbReference type="SUPFAM" id="SSF52980">
    <property type="entry name" value="Restriction endonuclease-like"/>
    <property type="match status" value="1"/>
</dbReference>
<evidence type="ECO:0000313" key="3">
    <source>
        <dbReference type="Proteomes" id="UP000298127"/>
    </source>
</evidence>
<dbReference type="InterPro" id="IPR011335">
    <property type="entry name" value="Restrct_endonuc-II-like"/>
</dbReference>
<proteinExistence type="predicted"/>
<evidence type="ECO:0000313" key="2">
    <source>
        <dbReference type="EMBL" id="TFV98010.1"/>
    </source>
</evidence>
<feature type="domain" description="DUF559" evidence="1">
    <location>
        <begin position="221"/>
        <end position="280"/>
    </location>
</feature>
<evidence type="ECO:0000259" key="1">
    <source>
        <dbReference type="Pfam" id="PF04480"/>
    </source>
</evidence>
<organism evidence="2 3">
    <name type="scientific">Orlajensenia leifsoniae</name>
    <dbReference type="NCBI Taxonomy" id="2561933"/>
    <lineage>
        <taxon>Bacteria</taxon>
        <taxon>Bacillati</taxon>
        <taxon>Actinomycetota</taxon>
        <taxon>Actinomycetes</taxon>
        <taxon>Micrococcales</taxon>
        <taxon>Microbacteriaceae</taxon>
        <taxon>Orlajensenia</taxon>
    </lineage>
</organism>
<accession>A0A4Y9R0K9</accession>
<dbReference type="InterPro" id="IPR007569">
    <property type="entry name" value="DUF559"/>
</dbReference>
<dbReference type="Pfam" id="PF04480">
    <property type="entry name" value="DUF559"/>
    <property type="match status" value="1"/>
</dbReference>
<dbReference type="EMBL" id="SPQZ01000003">
    <property type="protein sequence ID" value="TFV98010.1"/>
    <property type="molecule type" value="Genomic_DNA"/>
</dbReference>